<proteinExistence type="predicted"/>
<comment type="caution">
    <text evidence="4">The sequence shown here is derived from an EMBL/GenBank/DDBJ whole genome shotgun (WGS) entry which is preliminary data.</text>
</comment>
<protein>
    <recommendedName>
        <fullName evidence="3">Choice-of-anchor I domain-containing protein</fullName>
    </recommendedName>
</protein>
<feature type="chain" id="PRO_5043010732" description="Choice-of-anchor I domain-containing protein" evidence="2">
    <location>
        <begin position="18"/>
        <end position="561"/>
    </location>
</feature>
<keyword evidence="2" id="KW-0732">Signal</keyword>
<evidence type="ECO:0000259" key="3">
    <source>
        <dbReference type="Pfam" id="PF22494"/>
    </source>
</evidence>
<dbReference type="AlphaFoldDB" id="A0AAN8JPH1"/>
<evidence type="ECO:0000256" key="1">
    <source>
        <dbReference type="SAM" id="MobiDB-lite"/>
    </source>
</evidence>
<evidence type="ECO:0000313" key="5">
    <source>
        <dbReference type="Proteomes" id="UP001347796"/>
    </source>
</evidence>
<evidence type="ECO:0000313" key="4">
    <source>
        <dbReference type="EMBL" id="KAK6179060.1"/>
    </source>
</evidence>
<feature type="region of interest" description="Disordered" evidence="1">
    <location>
        <begin position="435"/>
        <end position="457"/>
    </location>
</feature>
<reference evidence="4 5" key="1">
    <citation type="submission" date="2024-01" db="EMBL/GenBank/DDBJ databases">
        <title>The genome of the rayed Mediterranean limpet Patella caerulea (Linnaeus, 1758).</title>
        <authorList>
            <person name="Anh-Thu Weber A."/>
            <person name="Halstead-Nussloch G."/>
        </authorList>
    </citation>
    <scope>NUCLEOTIDE SEQUENCE [LARGE SCALE GENOMIC DNA]</scope>
    <source>
        <strain evidence="4">AATW-2023a</strain>
        <tissue evidence="4">Whole specimen</tissue>
    </source>
</reference>
<accession>A0AAN8JPH1</accession>
<sequence length="561" mass="61344">MFLSAVLLAFGLACSQAAVVVNVTSYLRLSDHLDRLNLFGGNADAMAYDVQEQLLYVIGSSNDILNVVDVADKINLRVPYKHHFSEISDGLPLDVAVCRYSGLNDIARLAISFADRDPTYEGHIEIFDLLDRNNLVLTLRERIPVQPDPKSIKFTAECDRLVVACEAKPGARLGNFYDPVGHVDVIQLNAFGSSTVHKLNFGPDNSQIRQVYSQYSGTETIENDLEPEAVVIGSNNTAYVILQENNAMGGFLIDDTNSPIQLYDLGSKDFSQYDVDTSDQDLADSPSGDGINLVRRNVRGFYQPGDLAFFVHNGEDYLITADQGAVRTYTAAVEGVDFQEAVRGRSIPADDLNVDDTTRQDLSNNAAMGRLYVSGLKQASDGFDPILSLKFNSIRTYGARGFSIWRPSDLTHVYESGGEFEYYMRQDYSSVFNGDCYNGGRTPPQDKDLRSDDKGPEPSSIATGLYFGRRVAVIGSGRSGALFIYTIESPDATSPPTGTFQSVFRPGSITGSWNDLYQNDLAGHPRISDIEVVENADGTADVFVLGAATGSLSIYSINEVL</sequence>
<organism evidence="4 5">
    <name type="scientific">Patella caerulea</name>
    <name type="common">Rayed Mediterranean limpet</name>
    <dbReference type="NCBI Taxonomy" id="87958"/>
    <lineage>
        <taxon>Eukaryota</taxon>
        <taxon>Metazoa</taxon>
        <taxon>Spiralia</taxon>
        <taxon>Lophotrochozoa</taxon>
        <taxon>Mollusca</taxon>
        <taxon>Gastropoda</taxon>
        <taxon>Patellogastropoda</taxon>
        <taxon>Patelloidea</taxon>
        <taxon>Patellidae</taxon>
        <taxon>Patella</taxon>
    </lineage>
</organism>
<gene>
    <name evidence="4" type="ORF">SNE40_011506</name>
</gene>
<dbReference type="PANTHER" id="PTHR46928">
    <property type="entry name" value="MESENCHYME-SPECIFIC CELL SURFACE GLYCOPROTEIN"/>
    <property type="match status" value="1"/>
</dbReference>
<name>A0AAN8JPH1_PATCE</name>
<dbReference type="EMBL" id="JAZGQO010000008">
    <property type="protein sequence ID" value="KAK6179060.1"/>
    <property type="molecule type" value="Genomic_DNA"/>
</dbReference>
<dbReference type="Pfam" id="PF22494">
    <property type="entry name" value="choice_anch_I"/>
    <property type="match status" value="1"/>
</dbReference>
<keyword evidence="5" id="KW-1185">Reference proteome</keyword>
<dbReference type="PANTHER" id="PTHR46928:SF1">
    <property type="entry name" value="MESENCHYME-SPECIFIC CELL SURFACE GLYCOPROTEIN"/>
    <property type="match status" value="1"/>
</dbReference>
<dbReference type="InterPro" id="IPR055188">
    <property type="entry name" value="Choice_anch_I"/>
</dbReference>
<feature type="compositionally biased region" description="Basic and acidic residues" evidence="1">
    <location>
        <begin position="444"/>
        <end position="456"/>
    </location>
</feature>
<evidence type="ECO:0000256" key="2">
    <source>
        <dbReference type="SAM" id="SignalP"/>
    </source>
</evidence>
<feature type="signal peptide" evidence="2">
    <location>
        <begin position="1"/>
        <end position="17"/>
    </location>
</feature>
<dbReference type="SUPFAM" id="SSF75011">
    <property type="entry name" value="3-carboxy-cis,cis-mucoante lactonizing enzyme"/>
    <property type="match status" value="1"/>
</dbReference>
<dbReference type="InterPro" id="IPR052956">
    <property type="entry name" value="Mesenchyme-surface_protein"/>
</dbReference>
<dbReference type="Proteomes" id="UP001347796">
    <property type="component" value="Unassembled WGS sequence"/>
</dbReference>
<feature type="domain" description="Choice-of-anchor I" evidence="3">
    <location>
        <begin position="149"/>
        <end position="492"/>
    </location>
</feature>